<protein>
    <submittedName>
        <fullName evidence="6">Precorrin isomerase</fullName>
        <ecNumber evidence="6">5.4.99.61</ecNumber>
    </submittedName>
</protein>
<dbReference type="GO" id="GO:0009236">
    <property type="term" value="P:cobalamin biosynthetic process"/>
    <property type="evidence" value="ECO:0007669"/>
    <property type="project" value="UniProtKB-UniPathway"/>
</dbReference>
<keyword evidence="3" id="KW-0169">Cobalamin biosynthesis</keyword>
<dbReference type="Pfam" id="PF02570">
    <property type="entry name" value="CbiC"/>
    <property type="match status" value="1"/>
</dbReference>
<dbReference type="PATRIC" id="fig|706587.4.peg.6309"/>
<evidence type="ECO:0000313" key="6">
    <source>
        <dbReference type="EMBL" id="AFM28175.1"/>
    </source>
</evidence>
<name>I4CF34_DESTA</name>
<dbReference type="OrthoDB" id="9780708at2"/>
<dbReference type="HOGENOM" id="CLU_084703_1_1_7"/>
<dbReference type="EC" id="5.4.99.61" evidence="6"/>
<gene>
    <name evidence="6" type="ordered locus">Desti_5594</name>
</gene>
<dbReference type="UniPathway" id="UPA00148"/>
<organism evidence="6 7">
    <name type="scientific">Desulfomonile tiedjei (strain ATCC 49306 / DSM 6799 / DCB-1)</name>
    <dbReference type="NCBI Taxonomy" id="706587"/>
    <lineage>
        <taxon>Bacteria</taxon>
        <taxon>Pseudomonadati</taxon>
        <taxon>Thermodesulfobacteriota</taxon>
        <taxon>Desulfomonilia</taxon>
        <taxon>Desulfomonilales</taxon>
        <taxon>Desulfomonilaceae</taxon>
        <taxon>Desulfomonile</taxon>
    </lineage>
</organism>
<comment type="similarity">
    <text evidence="2">Belongs to the CobH/CbiC family.</text>
</comment>
<reference evidence="7" key="1">
    <citation type="submission" date="2012-06" db="EMBL/GenBank/DDBJ databases">
        <title>Complete sequence of chromosome of Desulfomonile tiedjei DSM 6799.</title>
        <authorList>
            <person name="Lucas S."/>
            <person name="Copeland A."/>
            <person name="Lapidus A."/>
            <person name="Glavina del Rio T."/>
            <person name="Dalin E."/>
            <person name="Tice H."/>
            <person name="Bruce D."/>
            <person name="Goodwin L."/>
            <person name="Pitluck S."/>
            <person name="Peters L."/>
            <person name="Ovchinnikova G."/>
            <person name="Zeytun A."/>
            <person name="Lu M."/>
            <person name="Kyrpides N."/>
            <person name="Mavromatis K."/>
            <person name="Ivanova N."/>
            <person name="Brettin T."/>
            <person name="Detter J.C."/>
            <person name="Han C."/>
            <person name="Larimer F."/>
            <person name="Land M."/>
            <person name="Hauser L."/>
            <person name="Markowitz V."/>
            <person name="Cheng J.-F."/>
            <person name="Hugenholtz P."/>
            <person name="Woyke T."/>
            <person name="Wu D."/>
            <person name="Spring S."/>
            <person name="Schroeder M."/>
            <person name="Brambilla E."/>
            <person name="Klenk H.-P."/>
            <person name="Eisen J.A."/>
        </authorList>
    </citation>
    <scope>NUCLEOTIDE SEQUENCE [LARGE SCALE GENOMIC DNA]</scope>
    <source>
        <strain evidence="7">ATCC 49306 / DSM 6799 / DCB-1</strain>
    </source>
</reference>
<dbReference type="eggNOG" id="COG2082">
    <property type="taxonomic scope" value="Bacteria"/>
</dbReference>
<keyword evidence="4 6" id="KW-0413">Isomerase</keyword>
<dbReference type="Gene3D" id="3.40.50.10230">
    <property type="entry name" value="Cobalamin biosynthesis CobH/CbiC, precorrin-8X methylmutase"/>
    <property type="match status" value="1"/>
</dbReference>
<evidence type="ECO:0000256" key="1">
    <source>
        <dbReference type="ARBA" id="ARBA00004953"/>
    </source>
</evidence>
<dbReference type="PANTHER" id="PTHR43588">
    <property type="entry name" value="COBALT-PRECORRIN-8 METHYLMUTASE"/>
    <property type="match status" value="1"/>
</dbReference>
<evidence type="ECO:0000256" key="3">
    <source>
        <dbReference type="ARBA" id="ARBA00022573"/>
    </source>
</evidence>
<dbReference type="GO" id="GO:0016993">
    <property type="term" value="F:precorrin-8X methylmutase activity"/>
    <property type="evidence" value="ECO:0007669"/>
    <property type="project" value="UniProtKB-EC"/>
</dbReference>
<dbReference type="InterPro" id="IPR036588">
    <property type="entry name" value="CobH/CbiC_sf"/>
</dbReference>
<accession>I4CF34</accession>
<dbReference type="SUPFAM" id="SSF63965">
    <property type="entry name" value="Precorrin-8X methylmutase CbiC/CobH"/>
    <property type="match status" value="1"/>
</dbReference>
<dbReference type="RefSeq" id="WP_014813252.1">
    <property type="nucleotide sequence ID" value="NC_018025.1"/>
</dbReference>
<evidence type="ECO:0000313" key="7">
    <source>
        <dbReference type="Proteomes" id="UP000006055"/>
    </source>
</evidence>
<feature type="domain" description="Cobalamin biosynthesis precorrin-8X methylmutase CobH/CbiC" evidence="5">
    <location>
        <begin position="23"/>
        <end position="222"/>
    </location>
</feature>
<evidence type="ECO:0000256" key="2">
    <source>
        <dbReference type="ARBA" id="ARBA00009774"/>
    </source>
</evidence>
<keyword evidence="7" id="KW-1185">Reference proteome</keyword>
<dbReference type="STRING" id="706587.Desti_5594"/>
<comment type="pathway">
    <text evidence="1">Cofactor biosynthesis; adenosylcobalamin biosynthesis.</text>
</comment>
<dbReference type="AlphaFoldDB" id="I4CF34"/>
<dbReference type="InterPro" id="IPR003722">
    <property type="entry name" value="Cbl_synth_CobH/CbiC"/>
</dbReference>
<evidence type="ECO:0000256" key="4">
    <source>
        <dbReference type="ARBA" id="ARBA00023235"/>
    </source>
</evidence>
<sequence length="234" mass="25510">MTQKTPARPLMHDFLNAPMTGEEIERRSFEIIDSQMGNAPFSPDEWQVVRRLLHTTADFGIAENVRFSKDAISEGIKALRSGAPIFADSNMIRSGLSLARLRQVCPAYKADSIVCHVADEEVARQSRETGLPRSLHAVRKARSVLDGAIAVFGNAPVALLELNRLVMEEGLRPALVIGMPVGFVHVIESKDELMTLAVPFIAINGRRGGSPLAVAAIHALCSLAMEKQMEASQQ</sequence>
<dbReference type="PANTHER" id="PTHR43588:SF1">
    <property type="entry name" value="COBALT-PRECORRIN-8 METHYLMUTASE"/>
    <property type="match status" value="1"/>
</dbReference>
<proteinExistence type="inferred from homology"/>
<evidence type="ECO:0000259" key="5">
    <source>
        <dbReference type="Pfam" id="PF02570"/>
    </source>
</evidence>
<dbReference type="Proteomes" id="UP000006055">
    <property type="component" value="Chromosome"/>
</dbReference>
<dbReference type="KEGG" id="dti:Desti_5594"/>
<dbReference type="EMBL" id="CP003360">
    <property type="protein sequence ID" value="AFM28175.1"/>
    <property type="molecule type" value="Genomic_DNA"/>
</dbReference>